<dbReference type="InterPro" id="IPR004919">
    <property type="entry name" value="GmrSD_N"/>
</dbReference>
<evidence type="ECO:0000259" key="1">
    <source>
        <dbReference type="Pfam" id="PF03235"/>
    </source>
</evidence>
<dbReference type="Proteomes" id="UP000001695">
    <property type="component" value="Chromosome"/>
</dbReference>
<sequence length="617" mass="70496">MDDEKLRHLPLEKHFSNLARDSKNKLYFEVLDARFIGSLLGSDIKSRNHIYRFKLNDDNQEVNFVAYSLVLNGQTRSNTRAEAFGRALAAANGKLFEENPFLLVFDYVGNQIMAVSAAKLFGAFTKKSKIEPRLPSRTATFTLSPHFGNVTISMYATLEKPDVWWTPLSENHPTFGEVREHLLRFKDETASATDRIQEIVETLKARISAKEVPPEPIETAAARISALEPTDRAPVGRIDITQVDTGVESERSVSEDDDLEKIAEPFDPENIDVITRSMTVDLLLSRTESQMIDLQPDFQRRWGIWDNRRQSRLIESLLLRIPLPVLYAAEDDDERWEIVDGIQRLSAIARFIRPTVIQSEPLELSNLEYLKSYDGKKFMDLSQRMQMRLRETELVIHLIRKGTPPEVKYNIFARINTGGVPLSPQELRHAITPGRARIVLQDWAKSDVFKRATDGSVQPIRMDDRELVLRFIAFYSLGLPAYRQPDMDGFLVNAMKAINGFSEEQIVETQSAFYRALNTAYAVFGNDAFRKRFGPENSRLPINKALFEAVSVNLANLDQSQVVRLIERKERLHEGIIRLCNDRAFESSISQGTGDVRKVKRRFTRVSEMITTALRDD</sequence>
<dbReference type="KEGG" id="bid:Bind_0765"/>
<accession>B2IH01</accession>
<dbReference type="eggNOG" id="COG1479">
    <property type="taxonomic scope" value="Bacteria"/>
</dbReference>
<dbReference type="RefSeq" id="WP_012383772.1">
    <property type="nucleotide sequence ID" value="NC_010581.1"/>
</dbReference>
<dbReference type="AlphaFoldDB" id="B2IH01"/>
<dbReference type="Pfam" id="PF03235">
    <property type="entry name" value="GmrSD_N"/>
    <property type="match status" value="1"/>
</dbReference>
<protein>
    <recommendedName>
        <fullName evidence="1">GmrSD restriction endonucleases N-terminal domain-containing protein</fullName>
    </recommendedName>
</protein>
<reference evidence="3" key="1">
    <citation type="submission" date="2008-03" db="EMBL/GenBank/DDBJ databases">
        <title>Complete sequence of chromosome of Beijerinckia indica subsp. indica ATCC 9039.</title>
        <authorList>
            <consortium name="US DOE Joint Genome Institute"/>
            <person name="Copeland A."/>
            <person name="Lucas S."/>
            <person name="Lapidus A."/>
            <person name="Glavina del Rio T."/>
            <person name="Dalin E."/>
            <person name="Tice H."/>
            <person name="Bruce D."/>
            <person name="Goodwin L."/>
            <person name="Pitluck S."/>
            <person name="LaButti K."/>
            <person name="Schmutz J."/>
            <person name="Larimer F."/>
            <person name="Land M."/>
            <person name="Hauser L."/>
            <person name="Kyrpides N."/>
            <person name="Mikhailova N."/>
            <person name="Dunfield P.F."/>
            <person name="Dedysh S.N."/>
            <person name="Liesack W."/>
            <person name="Saw J.H."/>
            <person name="Alam M."/>
            <person name="Chen Y."/>
            <person name="Murrell J.C."/>
            <person name="Richardson P."/>
        </authorList>
    </citation>
    <scope>NUCLEOTIDE SEQUENCE [LARGE SCALE GENOMIC DNA]</scope>
    <source>
        <strain evidence="3">ATCC 9039 / DSM 1715 / NCIMB 8712</strain>
    </source>
</reference>
<feature type="domain" description="GmrSD restriction endonucleases N-terminal" evidence="1">
    <location>
        <begin position="287"/>
        <end position="430"/>
    </location>
</feature>
<proteinExistence type="predicted"/>
<organism evidence="2 3">
    <name type="scientific">Beijerinckia indica subsp. indica (strain ATCC 9039 / DSM 1715 / NCIMB 8712)</name>
    <dbReference type="NCBI Taxonomy" id="395963"/>
    <lineage>
        <taxon>Bacteria</taxon>
        <taxon>Pseudomonadati</taxon>
        <taxon>Pseudomonadota</taxon>
        <taxon>Alphaproteobacteria</taxon>
        <taxon>Hyphomicrobiales</taxon>
        <taxon>Beijerinckiaceae</taxon>
        <taxon>Beijerinckia</taxon>
    </lineage>
</organism>
<reference evidence="2 3" key="2">
    <citation type="journal article" date="2010" name="J. Bacteriol.">
        <title>Complete genome sequence of Beijerinckia indica subsp. indica.</title>
        <authorList>
            <person name="Tamas I."/>
            <person name="Dedysh S.N."/>
            <person name="Liesack W."/>
            <person name="Stott M.B."/>
            <person name="Alam M."/>
            <person name="Murrell J.C."/>
            <person name="Dunfield P.F."/>
        </authorList>
    </citation>
    <scope>NUCLEOTIDE SEQUENCE [LARGE SCALE GENOMIC DNA]</scope>
    <source>
        <strain evidence="3">ATCC 9039 / DSM 1715 / NCIMB 8712</strain>
    </source>
</reference>
<gene>
    <name evidence="2" type="ordered locus">Bind_0765</name>
</gene>
<evidence type="ECO:0000313" key="3">
    <source>
        <dbReference type="Proteomes" id="UP000001695"/>
    </source>
</evidence>
<dbReference type="PANTHER" id="PTHR39639">
    <property type="entry name" value="CHROMOSOME 16, WHOLE GENOME SHOTGUN SEQUENCE"/>
    <property type="match status" value="1"/>
</dbReference>
<dbReference type="HOGENOM" id="CLU_442601_0_0_5"/>
<dbReference type="PANTHER" id="PTHR39639:SF1">
    <property type="entry name" value="DUF262 DOMAIN-CONTAINING PROTEIN"/>
    <property type="match status" value="1"/>
</dbReference>
<evidence type="ECO:0000313" key="2">
    <source>
        <dbReference type="EMBL" id="ACB94415.1"/>
    </source>
</evidence>
<name>B2IH01_BEII9</name>
<dbReference type="EMBL" id="CP001016">
    <property type="protein sequence ID" value="ACB94415.1"/>
    <property type="molecule type" value="Genomic_DNA"/>
</dbReference>
<dbReference type="STRING" id="395963.Bind_0765"/>
<keyword evidence="3" id="KW-1185">Reference proteome</keyword>